<sequence length="70" mass="7583">MRMLGSIRQRQSVTAAEFAKVLHWRRAQKETGNHLPSRLLNNSLAGAALRVSDTGVMAPASIRSVRAGPS</sequence>
<dbReference type="EMBL" id="BAAADD010000013">
    <property type="protein sequence ID" value="GAA0587637.1"/>
    <property type="molecule type" value="Genomic_DNA"/>
</dbReference>
<name>A0ABP3QBL9_9PROT</name>
<gene>
    <name evidence="1" type="ORF">GCM10008942_40840</name>
</gene>
<proteinExistence type="predicted"/>
<accession>A0ABP3QBL9</accession>
<reference evidence="2" key="1">
    <citation type="journal article" date="2019" name="Int. J. Syst. Evol. Microbiol.">
        <title>The Global Catalogue of Microorganisms (GCM) 10K type strain sequencing project: providing services to taxonomists for standard genome sequencing and annotation.</title>
        <authorList>
            <consortium name="The Broad Institute Genomics Platform"/>
            <consortium name="The Broad Institute Genome Sequencing Center for Infectious Disease"/>
            <person name="Wu L."/>
            <person name="Ma J."/>
        </authorList>
    </citation>
    <scope>NUCLEOTIDE SEQUENCE [LARGE SCALE GENOMIC DNA]</scope>
    <source>
        <strain evidence="2">JCM 15089</strain>
    </source>
</reference>
<comment type="caution">
    <text evidence="1">The sequence shown here is derived from an EMBL/GenBank/DDBJ whole genome shotgun (WGS) entry which is preliminary data.</text>
</comment>
<organism evidence="1 2">
    <name type="scientific">Rhizomicrobium electricum</name>
    <dbReference type="NCBI Taxonomy" id="480070"/>
    <lineage>
        <taxon>Bacteria</taxon>
        <taxon>Pseudomonadati</taxon>
        <taxon>Pseudomonadota</taxon>
        <taxon>Alphaproteobacteria</taxon>
        <taxon>Micropepsales</taxon>
        <taxon>Micropepsaceae</taxon>
        <taxon>Rhizomicrobium</taxon>
    </lineage>
</organism>
<dbReference type="Proteomes" id="UP001499951">
    <property type="component" value="Unassembled WGS sequence"/>
</dbReference>
<evidence type="ECO:0000313" key="1">
    <source>
        <dbReference type="EMBL" id="GAA0587637.1"/>
    </source>
</evidence>
<keyword evidence="2" id="KW-1185">Reference proteome</keyword>
<evidence type="ECO:0000313" key="2">
    <source>
        <dbReference type="Proteomes" id="UP001499951"/>
    </source>
</evidence>
<protein>
    <submittedName>
        <fullName evidence="1">Uncharacterized protein</fullName>
    </submittedName>
</protein>